<dbReference type="InterPro" id="IPR001173">
    <property type="entry name" value="Glyco_trans_2-like"/>
</dbReference>
<dbReference type="PANTHER" id="PTHR43179">
    <property type="entry name" value="RHAMNOSYLTRANSFERASE WBBL"/>
    <property type="match status" value="1"/>
</dbReference>
<dbReference type="Proteomes" id="UP001207605">
    <property type="component" value="Unassembled WGS sequence"/>
</dbReference>
<dbReference type="Gene3D" id="3.90.550.10">
    <property type="entry name" value="Spore Coat Polysaccharide Biosynthesis Protein SpsA, Chain A"/>
    <property type="match status" value="2"/>
</dbReference>
<dbReference type="Pfam" id="PF00535">
    <property type="entry name" value="Glycos_transf_2"/>
    <property type="match status" value="2"/>
</dbReference>
<sequence>MIKNVFYIKNCRFHLYDENVLFLCGSFRLDTMAGERLVATLDRQKLEIKVEEHDLPFSLMQQKGTLTKQYYAWVQLPDDWQQGSRLRIVQYGKDGKRLAGMYAVSRLKKMQMELAYKIEQVQMQDGQVIVKGWYAEPTHTEITLTSHGKYIPVEVKNEARPDVKAVIPEACLTDIKGFEAAACVDKADAWKLYLNAGNRHGMSRLHPDDSAVFGRLAKIERIAEKTSDSMHQYGIRGTYDKIQRKLLKKDQITYKNWRKLYTPDKKELQRQRDEYLEYQPKISVLVSAEESGGLLTDLIRSMLEQTYADWELCIAAAMDTKIELGTCADSRVRIIRMREQESLAEMLNGAVREASGDYMVLADAKDCLAPDALYECVKRLNQEPEAVILYTDEDKLDLGRRRYYAPQFKTDYNLDLLRSCNYISHLCLVRCDIAENAGYLDPSFDDALEYDYILRCTECADPKHIVHIPKVLYHVRNTADTNKADKYHAEKRALEAHLKRLGICAEVLPAEAKGCFRVKYSVKEKPLVSVIIPTKDHIEDLDKCLRSLEEINTYHNIEYIIVENNSEKAETFAYYEQLAEKMPRAKVVYWKEKGFNYPAINNTGVRHAGGDYLLFLNNDTEIVNADCIEEMLGQCQRKEVGAVGARLYYEDGTIQHAGVIVGLGGVAGHAFVGYEHDDPGYCGRIMLTQDYSAVTAACMMVDRRVFEEAGGFDEQYAVAFNDVDLCLAIRKAGYLIVYDPYAELKHYESKSRGMEDTDEKVRRFNLEIALFQERWKEVLETGDPYYSPNLTLAKNDFSLAVDVR</sequence>
<keyword evidence="3" id="KW-1185">Reference proteome</keyword>
<comment type="caution">
    <text evidence="2">The sequence shown here is derived from an EMBL/GenBank/DDBJ whole genome shotgun (WGS) entry which is preliminary data.</text>
</comment>
<reference evidence="2 3" key="1">
    <citation type="journal article" date="2021" name="ISME Commun">
        <title>Automated analysis of genomic sequences facilitates high-throughput and comprehensive description of bacteria.</title>
        <authorList>
            <person name="Hitch T.C.A."/>
        </authorList>
    </citation>
    <scope>NUCLEOTIDE SEQUENCE [LARGE SCALE GENOMIC DNA]</scope>
    <source>
        <strain evidence="2 3">Sanger_02</strain>
    </source>
</reference>
<accession>A0ABT2S701</accession>
<evidence type="ECO:0000313" key="3">
    <source>
        <dbReference type="Proteomes" id="UP001207605"/>
    </source>
</evidence>
<dbReference type="InterPro" id="IPR029044">
    <property type="entry name" value="Nucleotide-diphossugar_trans"/>
</dbReference>
<proteinExistence type="predicted"/>
<protein>
    <submittedName>
        <fullName evidence="2">Glycosyltransferase family 2 protein</fullName>
    </submittedName>
</protein>
<dbReference type="PANTHER" id="PTHR43179:SF7">
    <property type="entry name" value="RHAMNOSYLTRANSFERASE WBBL"/>
    <property type="match status" value="1"/>
</dbReference>
<organism evidence="2 3">
    <name type="scientific">Dorea ammoniilytica</name>
    <dbReference type="NCBI Taxonomy" id="2981788"/>
    <lineage>
        <taxon>Bacteria</taxon>
        <taxon>Bacillati</taxon>
        <taxon>Bacillota</taxon>
        <taxon>Clostridia</taxon>
        <taxon>Lachnospirales</taxon>
        <taxon>Lachnospiraceae</taxon>
        <taxon>Dorea</taxon>
    </lineage>
</organism>
<dbReference type="EMBL" id="JAOQJV010000009">
    <property type="protein sequence ID" value="MCU6700197.1"/>
    <property type="molecule type" value="Genomic_DNA"/>
</dbReference>
<dbReference type="CDD" id="cd04186">
    <property type="entry name" value="GT_2_like_c"/>
    <property type="match status" value="1"/>
</dbReference>
<feature type="domain" description="Glycosyltransferase 2-like" evidence="1">
    <location>
        <begin position="529"/>
        <end position="706"/>
    </location>
</feature>
<gene>
    <name evidence="2" type="ORF">OCV65_08150</name>
</gene>
<evidence type="ECO:0000313" key="2">
    <source>
        <dbReference type="EMBL" id="MCU6700197.1"/>
    </source>
</evidence>
<name>A0ABT2S701_9FIRM</name>
<dbReference type="RefSeq" id="WP_262581643.1">
    <property type="nucleotide sequence ID" value="NZ_JAOQJV010000009.1"/>
</dbReference>
<feature type="domain" description="Glycosyltransferase 2-like" evidence="1">
    <location>
        <begin position="288"/>
        <end position="435"/>
    </location>
</feature>
<evidence type="ECO:0000259" key="1">
    <source>
        <dbReference type="Pfam" id="PF00535"/>
    </source>
</evidence>
<dbReference type="SUPFAM" id="SSF53448">
    <property type="entry name" value="Nucleotide-diphospho-sugar transferases"/>
    <property type="match status" value="2"/>
</dbReference>